<evidence type="ECO:0000256" key="1">
    <source>
        <dbReference type="ARBA" id="ARBA00004141"/>
    </source>
</evidence>
<proteinExistence type="inferred from homology"/>
<accession>A0ABW4Z9F8</accession>
<dbReference type="Proteomes" id="UP001597389">
    <property type="component" value="Unassembled WGS sequence"/>
</dbReference>
<dbReference type="PANTHER" id="PTHR43773:SF1">
    <property type="entry name" value="MAGNESIUM TRANSPORTER MGTE"/>
    <property type="match status" value="1"/>
</dbReference>
<dbReference type="SUPFAM" id="SSF158791">
    <property type="entry name" value="MgtE N-terminal domain-like"/>
    <property type="match status" value="1"/>
</dbReference>
<keyword evidence="7 9" id="KW-0472">Membrane</keyword>
<keyword evidence="12" id="KW-1185">Reference proteome</keyword>
<feature type="transmembrane region" description="Helical" evidence="9">
    <location>
        <begin position="433"/>
        <end position="455"/>
    </location>
</feature>
<dbReference type="Gene3D" id="3.10.580.10">
    <property type="entry name" value="CBS-domain"/>
    <property type="match status" value="1"/>
</dbReference>
<dbReference type="InterPro" id="IPR006667">
    <property type="entry name" value="SLC41_membr_dom"/>
</dbReference>
<dbReference type="SUPFAM" id="SSF161093">
    <property type="entry name" value="MgtE membrane domain-like"/>
    <property type="match status" value="1"/>
</dbReference>
<dbReference type="Pfam" id="PF03448">
    <property type="entry name" value="MgtE_N"/>
    <property type="match status" value="1"/>
</dbReference>
<protein>
    <recommendedName>
        <fullName evidence="9">Magnesium transporter MgtE</fullName>
    </recommendedName>
</protein>
<evidence type="ECO:0000313" key="12">
    <source>
        <dbReference type="Proteomes" id="UP001597389"/>
    </source>
</evidence>
<feature type="transmembrane region" description="Helical" evidence="9">
    <location>
        <begin position="363"/>
        <end position="387"/>
    </location>
</feature>
<keyword evidence="8" id="KW-0129">CBS domain</keyword>
<dbReference type="InterPro" id="IPR000644">
    <property type="entry name" value="CBS_dom"/>
</dbReference>
<dbReference type="NCBIfam" id="TIGR00400">
    <property type="entry name" value="mgtE"/>
    <property type="match status" value="1"/>
</dbReference>
<dbReference type="RefSeq" id="WP_377086587.1">
    <property type="nucleotide sequence ID" value="NZ_JBHSJL010000014.1"/>
</dbReference>
<comment type="subcellular location">
    <subcellularLocation>
        <location evidence="9">Cell membrane</location>
        <topology evidence="9">Multi-pass membrane protein</topology>
    </subcellularLocation>
    <subcellularLocation>
        <location evidence="1">Membrane</location>
        <topology evidence="1">Multi-pass membrane protein</topology>
    </subcellularLocation>
</comment>
<dbReference type="PANTHER" id="PTHR43773">
    <property type="entry name" value="MAGNESIUM TRANSPORTER MGTE"/>
    <property type="match status" value="1"/>
</dbReference>
<feature type="transmembrane region" description="Helical" evidence="9">
    <location>
        <begin position="311"/>
        <end position="333"/>
    </location>
</feature>
<dbReference type="InterPro" id="IPR006669">
    <property type="entry name" value="MgtE_transporter"/>
</dbReference>
<dbReference type="SMART" id="SM00924">
    <property type="entry name" value="MgtE_N"/>
    <property type="match status" value="1"/>
</dbReference>
<keyword evidence="9" id="KW-1003">Cell membrane</keyword>
<feature type="transmembrane region" description="Helical" evidence="9">
    <location>
        <begin position="399"/>
        <end position="421"/>
    </location>
</feature>
<dbReference type="SUPFAM" id="SSF54631">
    <property type="entry name" value="CBS-domain pair"/>
    <property type="match status" value="1"/>
</dbReference>
<evidence type="ECO:0000256" key="3">
    <source>
        <dbReference type="ARBA" id="ARBA00022448"/>
    </source>
</evidence>
<feature type="domain" description="CBS" evidence="10">
    <location>
        <begin position="137"/>
        <end position="200"/>
    </location>
</feature>
<gene>
    <name evidence="11" type="primary">mgtE</name>
    <name evidence="11" type="ORF">ACFSW8_06315</name>
</gene>
<evidence type="ECO:0000256" key="4">
    <source>
        <dbReference type="ARBA" id="ARBA00022692"/>
    </source>
</evidence>
<reference evidence="12" key="1">
    <citation type="journal article" date="2019" name="Int. J. Syst. Evol. Microbiol.">
        <title>The Global Catalogue of Microorganisms (GCM) 10K type strain sequencing project: providing services to taxonomists for standard genome sequencing and annotation.</title>
        <authorList>
            <consortium name="The Broad Institute Genomics Platform"/>
            <consortium name="The Broad Institute Genome Sequencing Center for Infectious Disease"/>
            <person name="Wu L."/>
            <person name="Ma J."/>
        </authorList>
    </citation>
    <scope>NUCLEOTIDE SEQUENCE [LARGE SCALE GENOMIC DNA]</scope>
    <source>
        <strain evidence="12">CCUG 57942</strain>
    </source>
</reference>
<keyword evidence="3 9" id="KW-0813">Transport</keyword>
<comment type="similarity">
    <text evidence="2 9">Belongs to the SLC41A transporter family.</text>
</comment>
<evidence type="ECO:0000256" key="2">
    <source>
        <dbReference type="ARBA" id="ARBA00009749"/>
    </source>
</evidence>
<dbReference type="CDD" id="cd04606">
    <property type="entry name" value="CBS_pair_Mg_transporter"/>
    <property type="match status" value="1"/>
</dbReference>
<feature type="transmembrane region" description="Helical" evidence="9">
    <location>
        <begin position="287"/>
        <end position="305"/>
    </location>
</feature>
<dbReference type="Pfam" id="PF00571">
    <property type="entry name" value="CBS"/>
    <property type="match status" value="2"/>
</dbReference>
<evidence type="ECO:0000256" key="8">
    <source>
        <dbReference type="PROSITE-ProRule" id="PRU00703"/>
    </source>
</evidence>
<dbReference type="InterPro" id="IPR038076">
    <property type="entry name" value="MgtE_N_sf"/>
</dbReference>
<dbReference type="InterPro" id="IPR036739">
    <property type="entry name" value="SLC41_membr_dom_sf"/>
</dbReference>
<evidence type="ECO:0000256" key="5">
    <source>
        <dbReference type="ARBA" id="ARBA00022842"/>
    </source>
</evidence>
<dbReference type="InterPro" id="IPR006668">
    <property type="entry name" value="Mg_transptr_MgtE_intracell_dom"/>
</dbReference>
<organism evidence="11 12">
    <name type="scientific">Rubritalea tangerina</name>
    <dbReference type="NCBI Taxonomy" id="430798"/>
    <lineage>
        <taxon>Bacteria</taxon>
        <taxon>Pseudomonadati</taxon>
        <taxon>Verrucomicrobiota</taxon>
        <taxon>Verrucomicrobiia</taxon>
        <taxon>Verrucomicrobiales</taxon>
        <taxon>Rubritaleaceae</taxon>
        <taxon>Rubritalea</taxon>
    </lineage>
</organism>
<dbReference type="Gene3D" id="1.10.357.20">
    <property type="entry name" value="SLC41 divalent cation transporters, integral membrane domain"/>
    <property type="match status" value="1"/>
</dbReference>
<evidence type="ECO:0000256" key="6">
    <source>
        <dbReference type="ARBA" id="ARBA00022989"/>
    </source>
</evidence>
<dbReference type="SMART" id="SM00116">
    <property type="entry name" value="CBS"/>
    <property type="match status" value="2"/>
</dbReference>
<keyword evidence="9" id="KW-0479">Metal-binding</keyword>
<evidence type="ECO:0000256" key="9">
    <source>
        <dbReference type="RuleBase" id="RU362011"/>
    </source>
</evidence>
<dbReference type="InterPro" id="IPR046342">
    <property type="entry name" value="CBS_dom_sf"/>
</dbReference>
<comment type="subunit">
    <text evidence="9">Homodimer.</text>
</comment>
<comment type="function">
    <text evidence="9">Acts as a magnesium transporter.</text>
</comment>
<evidence type="ECO:0000313" key="11">
    <source>
        <dbReference type="EMBL" id="MFD2158504.1"/>
    </source>
</evidence>
<sequence>MSEENKNTRLLLEAIEQRDAASFLKAADALHYADLAEIYEGLNDEERDFFTDHIDMEQFAEVITDLPDTLVEETMERLDTDEQREILDQVSDDDRVDLLQDVSDDARERLLELVEPDDIEVTKSLLKYGEHTAGGRMTTHFGSIQADMSVKQALQHLRQESDETESFARVYVVDDKDKLCGFVRFRDLAFNAWETKIADIMRPVKRYILASSDQEEAAQMVSKYDLFVLPVVDEQNRILGIITHDDAVEIMEEESTEDMEKMAGFTGEGSEESYLNTPTMTHFRRRFPWLFGLAILAIASGVVMIKFEGVLSSLFILSLFLPMVVAAGGNTGGQASTMVIRAMALGELDQGSIMRVAWKELRLGLMLGSLLGLGMALITVTVVPMFYSEMPAEIGFTKFAIAVALALAIQITSSTLVGSLLPIGARAMKIDPAVIAAPAITTIVDVSGMVIYFFVAKALLGL</sequence>
<dbReference type="Pfam" id="PF01769">
    <property type="entry name" value="MgtE"/>
    <property type="match status" value="1"/>
</dbReference>
<evidence type="ECO:0000259" key="10">
    <source>
        <dbReference type="PROSITE" id="PS51371"/>
    </source>
</evidence>
<evidence type="ECO:0000256" key="7">
    <source>
        <dbReference type="ARBA" id="ARBA00023136"/>
    </source>
</evidence>
<dbReference type="PROSITE" id="PS51371">
    <property type="entry name" value="CBS"/>
    <property type="match status" value="2"/>
</dbReference>
<dbReference type="Gene3D" id="1.25.60.10">
    <property type="entry name" value="MgtE N-terminal domain-like"/>
    <property type="match status" value="1"/>
</dbReference>
<dbReference type="EMBL" id="JBHUJB010000028">
    <property type="protein sequence ID" value="MFD2158504.1"/>
    <property type="molecule type" value="Genomic_DNA"/>
</dbReference>
<comment type="caution">
    <text evidence="11">The sequence shown here is derived from an EMBL/GenBank/DDBJ whole genome shotgun (WGS) entry which is preliminary data.</text>
</comment>
<feature type="domain" description="CBS" evidence="10">
    <location>
        <begin position="201"/>
        <end position="257"/>
    </location>
</feature>
<keyword evidence="4 9" id="KW-0812">Transmembrane</keyword>
<name>A0ABW4Z9F8_9BACT</name>
<keyword evidence="5 9" id="KW-0460">Magnesium</keyword>
<keyword evidence="6 9" id="KW-1133">Transmembrane helix</keyword>